<dbReference type="RefSeq" id="WP_207324233.1">
    <property type="nucleotide sequence ID" value="NZ_CP071504.1"/>
</dbReference>
<dbReference type="Pfam" id="PF02348">
    <property type="entry name" value="CTP_transf_3"/>
    <property type="match status" value="1"/>
</dbReference>
<keyword evidence="1" id="KW-0548">Nucleotidyltransferase</keyword>
<name>A0A974XIB7_9GAMM</name>
<dbReference type="InterPro" id="IPR029044">
    <property type="entry name" value="Nucleotide-diphossugar_trans"/>
</dbReference>
<proteinExistence type="predicted"/>
<dbReference type="PANTHER" id="PTHR21485">
    <property type="entry name" value="HAD SUPERFAMILY MEMBERS CMAS AND KDSC"/>
    <property type="match status" value="1"/>
</dbReference>
<reference evidence="1 2" key="1">
    <citation type="submission" date="2021-03" db="EMBL/GenBank/DDBJ databases">
        <title>Novel species identification of genus Shewanella.</title>
        <authorList>
            <person name="Liu G."/>
            <person name="Zhang Q."/>
        </authorList>
    </citation>
    <scope>NUCLEOTIDE SEQUENCE [LARGE SCALE GENOMIC DNA]</scope>
    <source>
        <strain evidence="1 2">FJAT-53726</strain>
    </source>
</reference>
<dbReference type="InterPro" id="IPR050793">
    <property type="entry name" value="CMP-NeuNAc_synthase"/>
</dbReference>
<evidence type="ECO:0000313" key="1">
    <source>
        <dbReference type="EMBL" id="QSX28915.1"/>
    </source>
</evidence>
<dbReference type="SUPFAM" id="SSF53448">
    <property type="entry name" value="Nucleotide-diphospho-sugar transferases"/>
    <property type="match status" value="1"/>
</dbReference>
<evidence type="ECO:0000313" key="2">
    <source>
        <dbReference type="Proteomes" id="UP000663281"/>
    </source>
</evidence>
<keyword evidence="1" id="KW-0808">Transferase</keyword>
<organism evidence="1 2">
    <name type="scientific">Shewanella cyperi</name>
    <dbReference type="NCBI Taxonomy" id="2814292"/>
    <lineage>
        <taxon>Bacteria</taxon>
        <taxon>Pseudomonadati</taxon>
        <taxon>Pseudomonadota</taxon>
        <taxon>Gammaproteobacteria</taxon>
        <taxon>Alteromonadales</taxon>
        <taxon>Shewanellaceae</taxon>
        <taxon>Shewanella</taxon>
    </lineage>
</organism>
<dbReference type="Proteomes" id="UP000663281">
    <property type="component" value="Chromosome"/>
</dbReference>
<dbReference type="GO" id="GO:0008781">
    <property type="term" value="F:N-acylneuraminate cytidylyltransferase activity"/>
    <property type="evidence" value="ECO:0007669"/>
    <property type="project" value="TreeGrafter"/>
</dbReference>
<dbReference type="AlphaFoldDB" id="A0A974XIB7"/>
<dbReference type="InterPro" id="IPR003329">
    <property type="entry name" value="Cytidylyl_trans"/>
</dbReference>
<sequence>MITAFLPCRKGSQRIPDKNVKPFAGVKGGLLHIKLNQLAACKAVDRILVSSNDERVLDYASRMTDSRIVIDERPEHLGSSQTTTDELIQYVSTLIAEGDILWTHVTSPFVTEHHYEKLIRQFYEKLEQNYDSLMTAKKIQGFLWNENQAANYDRAIEKWPRTQTIEPLYEIDSAVFIANAKIYRSMADRIGSKPFVAVQESICSIDIDWPDDFEMAEMVFKFYNSKFKDR</sequence>
<dbReference type="Gene3D" id="3.90.550.10">
    <property type="entry name" value="Spore Coat Polysaccharide Biosynthesis Protein SpsA, Chain A"/>
    <property type="match status" value="1"/>
</dbReference>
<gene>
    <name evidence="1" type="ORF">JYB88_11665</name>
</gene>
<protein>
    <submittedName>
        <fullName evidence="1">Acylneuraminate cytidylyltransferase family protein</fullName>
    </submittedName>
</protein>
<accession>A0A974XIB7</accession>
<dbReference type="PANTHER" id="PTHR21485:SF6">
    <property type="entry name" value="N-ACYLNEURAMINATE CYTIDYLYLTRANSFERASE-RELATED"/>
    <property type="match status" value="1"/>
</dbReference>
<keyword evidence="2" id="KW-1185">Reference proteome</keyword>
<dbReference type="EMBL" id="CP071504">
    <property type="protein sequence ID" value="QSX28915.1"/>
    <property type="molecule type" value="Genomic_DNA"/>
</dbReference>
<dbReference type="KEGG" id="scyp:JYB88_11665"/>